<reference evidence="1" key="1">
    <citation type="submission" date="2020-07" db="EMBL/GenBank/DDBJ databases">
        <title>Huge and variable diversity of episymbiotic CPR bacteria and DPANN archaea in groundwater ecosystems.</title>
        <authorList>
            <person name="He C.Y."/>
            <person name="Keren R."/>
            <person name="Whittaker M."/>
            <person name="Farag I.F."/>
            <person name="Doudna J."/>
            <person name="Cate J.H.D."/>
            <person name="Banfield J.F."/>
        </authorList>
    </citation>
    <scope>NUCLEOTIDE SEQUENCE</scope>
    <source>
        <strain evidence="1">NC_groundwater_717_Ag_S-0.2um_59_8</strain>
    </source>
</reference>
<evidence type="ECO:0000313" key="1">
    <source>
        <dbReference type="EMBL" id="MBI3015805.1"/>
    </source>
</evidence>
<comment type="caution">
    <text evidence="1">The sequence shown here is derived from an EMBL/GenBank/DDBJ whole genome shotgun (WGS) entry which is preliminary data.</text>
</comment>
<proteinExistence type="predicted"/>
<sequence length="130" mass="14975">TGYDLNFYWSYEQPGAEATLVKGYVQNAFWEPIHNFKLEVASLDANSKVVEKKYFYAFPLVLGTHGSGVYDDAVPFQVQLKRTGNEKAYRFCYQYETPIGDDRMSRIFFGGRSFQAMSIRSWCFTDKISG</sequence>
<dbReference type="AlphaFoldDB" id="A0A932M1T0"/>
<gene>
    <name evidence="1" type="ORF">HYY65_12290</name>
</gene>
<organism evidence="1 2">
    <name type="scientific">Tectimicrobiota bacterium</name>
    <dbReference type="NCBI Taxonomy" id="2528274"/>
    <lineage>
        <taxon>Bacteria</taxon>
        <taxon>Pseudomonadati</taxon>
        <taxon>Nitrospinota/Tectimicrobiota group</taxon>
        <taxon>Candidatus Tectimicrobiota</taxon>
    </lineage>
</organism>
<accession>A0A932M1T0</accession>
<dbReference type="EMBL" id="JACPSX010000237">
    <property type="protein sequence ID" value="MBI3015805.1"/>
    <property type="molecule type" value="Genomic_DNA"/>
</dbReference>
<evidence type="ECO:0000313" key="2">
    <source>
        <dbReference type="Proteomes" id="UP000741360"/>
    </source>
</evidence>
<name>A0A932M1T0_UNCTE</name>
<protein>
    <submittedName>
        <fullName evidence="1">Uncharacterized protein</fullName>
    </submittedName>
</protein>
<dbReference type="Proteomes" id="UP000741360">
    <property type="component" value="Unassembled WGS sequence"/>
</dbReference>
<feature type="non-terminal residue" evidence="1">
    <location>
        <position position="1"/>
    </location>
</feature>